<evidence type="ECO:0000256" key="5">
    <source>
        <dbReference type="ARBA" id="ARBA00023136"/>
    </source>
</evidence>
<dbReference type="Pfam" id="PF02687">
    <property type="entry name" value="FtsX"/>
    <property type="match status" value="2"/>
</dbReference>
<feature type="transmembrane region" description="Helical" evidence="7">
    <location>
        <begin position="16"/>
        <end position="36"/>
    </location>
</feature>
<dbReference type="RefSeq" id="WP_142260445.1">
    <property type="nucleotide sequence ID" value="NZ_BMPV01000005.1"/>
</dbReference>
<accession>A0A543J185</accession>
<feature type="transmembrane region" description="Helical" evidence="7">
    <location>
        <begin position="716"/>
        <end position="740"/>
    </location>
</feature>
<organism evidence="10 11">
    <name type="scientific">Thermopolyspora flexuosa</name>
    <dbReference type="NCBI Taxonomy" id="103836"/>
    <lineage>
        <taxon>Bacteria</taxon>
        <taxon>Bacillati</taxon>
        <taxon>Actinomycetota</taxon>
        <taxon>Actinomycetes</taxon>
        <taxon>Streptosporangiales</taxon>
        <taxon>Streptosporangiaceae</taxon>
        <taxon>Thermopolyspora</taxon>
    </lineage>
</organism>
<keyword evidence="5 7" id="KW-0472">Membrane</keyword>
<dbReference type="GO" id="GO:0022857">
    <property type="term" value="F:transmembrane transporter activity"/>
    <property type="evidence" value="ECO:0007669"/>
    <property type="project" value="TreeGrafter"/>
</dbReference>
<keyword evidence="3 7" id="KW-0812">Transmembrane</keyword>
<evidence type="ECO:0000259" key="8">
    <source>
        <dbReference type="Pfam" id="PF02687"/>
    </source>
</evidence>
<feature type="transmembrane region" description="Helical" evidence="7">
    <location>
        <begin position="432"/>
        <end position="453"/>
    </location>
</feature>
<feature type="transmembrane region" description="Helical" evidence="7">
    <location>
        <begin position="397"/>
        <end position="420"/>
    </location>
</feature>
<dbReference type="Proteomes" id="UP000319213">
    <property type="component" value="Unassembled WGS sequence"/>
</dbReference>
<dbReference type="PANTHER" id="PTHR30572:SF4">
    <property type="entry name" value="ABC TRANSPORTER PERMEASE YTRF"/>
    <property type="match status" value="1"/>
</dbReference>
<sequence>MLQATLAGLRAHRLRLLLTSIAIALGVAFVSGTFVLTDALQAGVNQAVAADADKVDVVVEPLSEGRTKEPPVIGQDVLAKVRSLPGAADAQGLVHGVAPLLGKDGKAVGNIATAGISISTGRLNRMAVVEGAAPAARGEAVLDDNTAERTGYRVGDTITVLDHRERRHTFRLVGLIDTGVRPELAYRGVVGFTVADALRITGAKGYREIDVLAADGVSAERLRTEVREAVGAGHQVITGAELADRLARQNNVDTGRLTLMMLAFGLVAMLVAALVIYNTFNILVAQRVRELALLRCIGASRGQVFGSVLLEALVVGAIASVIGLAAGFGLGAASLAVFGDLGGNLPLGPLTLQPRTIVVALVTGLLVTVGAALLPARAATRARPVAALSTRTEQPTFRAGVLMIVTAALLVLLGAGLTWYGVATGPGERPLMFVAAGGTLVFLAVLVIGPVLVRPLTGLVGWLPRRLCGVPGRLAVDNSRRNPRRSATTTIALTVGVGLMTLVSVVAASTEAWLADRLDEEFPIDYQIIAQYRGDRTDDATVPRAIAADLRGRPEIGAVAETRRASATVNGDRYEVGTVTAGAIGNLIRFTVVEGELGRLEPGTAAVAKNDAKRLGVRPGDTVIAQAPGGRRIDLRVVAVIGSEALRLPTLMVHESTFAQAFGEIDDSEILVKAKEGVSVAAARRVVEAAAQPYPTAQVMSMAEVRGEFQSVLDTLLLVVAGLLGLSVLISLLGIANTLALSVHERTRESALLRALGLTRAQLRRTLSLEALVLGVVGALVGVALGTVFGWAVVSTQASNVPLEVPVGQVLLLVAGSGVAGVIAAVLPSRRAARASIVGAIASA</sequence>
<evidence type="ECO:0000256" key="3">
    <source>
        <dbReference type="ARBA" id="ARBA00022692"/>
    </source>
</evidence>
<dbReference type="InterPro" id="IPR003838">
    <property type="entry name" value="ABC3_permease_C"/>
</dbReference>
<feature type="domain" description="MacB-like periplasmic core" evidence="9">
    <location>
        <begin position="486"/>
        <end position="689"/>
    </location>
</feature>
<feature type="domain" description="ABC3 transporter permease C-terminal" evidence="8">
    <location>
        <begin position="723"/>
        <end position="836"/>
    </location>
</feature>
<evidence type="ECO:0000256" key="1">
    <source>
        <dbReference type="ARBA" id="ARBA00004651"/>
    </source>
</evidence>
<evidence type="ECO:0000256" key="7">
    <source>
        <dbReference type="SAM" id="Phobius"/>
    </source>
</evidence>
<evidence type="ECO:0000256" key="6">
    <source>
        <dbReference type="ARBA" id="ARBA00038076"/>
    </source>
</evidence>
<evidence type="ECO:0000313" key="11">
    <source>
        <dbReference type="Proteomes" id="UP000319213"/>
    </source>
</evidence>
<dbReference type="Pfam" id="PF12704">
    <property type="entry name" value="MacB_PCD"/>
    <property type="match status" value="2"/>
</dbReference>
<name>A0A543J185_9ACTN</name>
<proteinExistence type="inferred from homology"/>
<feature type="transmembrane region" description="Helical" evidence="7">
    <location>
        <begin position="304"/>
        <end position="337"/>
    </location>
</feature>
<keyword evidence="4 7" id="KW-1133">Transmembrane helix</keyword>
<keyword evidence="2" id="KW-1003">Cell membrane</keyword>
<evidence type="ECO:0000259" key="9">
    <source>
        <dbReference type="Pfam" id="PF12704"/>
    </source>
</evidence>
<protein>
    <submittedName>
        <fullName evidence="10">Putative ABC transport system permease protein</fullName>
    </submittedName>
</protein>
<feature type="domain" description="ABC3 transporter permease C-terminal" evidence="8">
    <location>
        <begin position="263"/>
        <end position="382"/>
    </location>
</feature>
<feature type="transmembrane region" description="Helical" evidence="7">
    <location>
        <begin position="806"/>
        <end position="827"/>
    </location>
</feature>
<comment type="subcellular location">
    <subcellularLocation>
        <location evidence="1">Cell membrane</location>
        <topology evidence="1">Multi-pass membrane protein</topology>
    </subcellularLocation>
</comment>
<dbReference type="OrthoDB" id="9780560at2"/>
<keyword evidence="11" id="KW-1185">Reference proteome</keyword>
<dbReference type="InterPro" id="IPR025857">
    <property type="entry name" value="MacB_PCD"/>
</dbReference>
<comment type="caution">
    <text evidence="10">The sequence shown here is derived from an EMBL/GenBank/DDBJ whole genome shotgun (WGS) entry which is preliminary data.</text>
</comment>
<comment type="similarity">
    <text evidence="6">Belongs to the ABC-4 integral membrane protein family.</text>
</comment>
<evidence type="ECO:0000313" key="10">
    <source>
        <dbReference type="EMBL" id="TQM76582.1"/>
    </source>
</evidence>
<dbReference type="GO" id="GO:0005886">
    <property type="term" value="C:plasma membrane"/>
    <property type="evidence" value="ECO:0007669"/>
    <property type="project" value="UniProtKB-SubCell"/>
</dbReference>
<feature type="transmembrane region" description="Helical" evidence="7">
    <location>
        <begin position="357"/>
        <end position="376"/>
    </location>
</feature>
<feature type="transmembrane region" description="Helical" evidence="7">
    <location>
        <begin position="771"/>
        <end position="794"/>
    </location>
</feature>
<feature type="transmembrane region" description="Helical" evidence="7">
    <location>
        <begin position="259"/>
        <end position="284"/>
    </location>
</feature>
<gene>
    <name evidence="10" type="ORF">FHX40_3327</name>
</gene>
<dbReference type="PANTHER" id="PTHR30572">
    <property type="entry name" value="MEMBRANE COMPONENT OF TRANSPORTER-RELATED"/>
    <property type="match status" value="1"/>
</dbReference>
<feature type="domain" description="MacB-like periplasmic core" evidence="9">
    <location>
        <begin position="17"/>
        <end position="228"/>
    </location>
</feature>
<evidence type="ECO:0000256" key="2">
    <source>
        <dbReference type="ARBA" id="ARBA00022475"/>
    </source>
</evidence>
<reference evidence="10 11" key="1">
    <citation type="submission" date="2019-06" db="EMBL/GenBank/DDBJ databases">
        <title>Sequencing the genomes of 1000 actinobacteria strains.</title>
        <authorList>
            <person name="Klenk H.-P."/>
        </authorList>
    </citation>
    <scope>NUCLEOTIDE SEQUENCE [LARGE SCALE GENOMIC DNA]</scope>
    <source>
        <strain evidence="10 11">DSM 43186</strain>
    </source>
</reference>
<feature type="transmembrane region" description="Helical" evidence="7">
    <location>
        <begin position="490"/>
        <end position="514"/>
    </location>
</feature>
<evidence type="ECO:0000256" key="4">
    <source>
        <dbReference type="ARBA" id="ARBA00022989"/>
    </source>
</evidence>
<dbReference type="AlphaFoldDB" id="A0A543J185"/>
<dbReference type="InterPro" id="IPR050250">
    <property type="entry name" value="Macrolide_Exporter_MacB"/>
</dbReference>
<dbReference type="EMBL" id="VFPQ01000001">
    <property type="protein sequence ID" value="TQM76582.1"/>
    <property type="molecule type" value="Genomic_DNA"/>
</dbReference>